<evidence type="ECO:0000313" key="2">
    <source>
        <dbReference type="EMBL" id="KAH7321088.1"/>
    </source>
</evidence>
<gene>
    <name evidence="2" type="ORF">B0I35DRAFT_428527</name>
</gene>
<dbReference type="Proteomes" id="UP000813444">
    <property type="component" value="Unassembled WGS sequence"/>
</dbReference>
<dbReference type="AlphaFoldDB" id="A0A8K0SUB1"/>
<comment type="caution">
    <text evidence="2">The sequence shown here is derived from an EMBL/GenBank/DDBJ whole genome shotgun (WGS) entry which is preliminary data.</text>
</comment>
<keyword evidence="1" id="KW-1133">Transmembrane helix</keyword>
<evidence type="ECO:0000313" key="3">
    <source>
        <dbReference type="Proteomes" id="UP000813444"/>
    </source>
</evidence>
<name>A0A8K0SUB1_9HYPO</name>
<proteinExistence type="predicted"/>
<feature type="transmembrane region" description="Helical" evidence="1">
    <location>
        <begin position="64"/>
        <end position="85"/>
    </location>
</feature>
<accession>A0A8K0SUB1</accession>
<keyword evidence="3" id="KW-1185">Reference proteome</keyword>
<reference evidence="2" key="1">
    <citation type="journal article" date="2021" name="Nat. Commun.">
        <title>Genetic determinants of endophytism in the Arabidopsis root mycobiome.</title>
        <authorList>
            <person name="Mesny F."/>
            <person name="Miyauchi S."/>
            <person name="Thiergart T."/>
            <person name="Pickel B."/>
            <person name="Atanasova L."/>
            <person name="Karlsson M."/>
            <person name="Huettel B."/>
            <person name="Barry K.W."/>
            <person name="Haridas S."/>
            <person name="Chen C."/>
            <person name="Bauer D."/>
            <person name="Andreopoulos W."/>
            <person name="Pangilinan J."/>
            <person name="LaButti K."/>
            <person name="Riley R."/>
            <person name="Lipzen A."/>
            <person name="Clum A."/>
            <person name="Drula E."/>
            <person name="Henrissat B."/>
            <person name="Kohler A."/>
            <person name="Grigoriev I.V."/>
            <person name="Martin F.M."/>
            <person name="Hacquard S."/>
        </authorList>
    </citation>
    <scope>NUCLEOTIDE SEQUENCE</scope>
    <source>
        <strain evidence="2">MPI-CAGE-CH-0235</strain>
    </source>
</reference>
<evidence type="ECO:0000256" key="1">
    <source>
        <dbReference type="SAM" id="Phobius"/>
    </source>
</evidence>
<protein>
    <submittedName>
        <fullName evidence="2">Uncharacterized protein</fullName>
    </submittedName>
</protein>
<organism evidence="2 3">
    <name type="scientific">Stachybotrys elegans</name>
    <dbReference type="NCBI Taxonomy" id="80388"/>
    <lineage>
        <taxon>Eukaryota</taxon>
        <taxon>Fungi</taxon>
        <taxon>Dikarya</taxon>
        <taxon>Ascomycota</taxon>
        <taxon>Pezizomycotina</taxon>
        <taxon>Sordariomycetes</taxon>
        <taxon>Hypocreomycetidae</taxon>
        <taxon>Hypocreales</taxon>
        <taxon>Stachybotryaceae</taxon>
        <taxon>Stachybotrys</taxon>
    </lineage>
</organism>
<dbReference type="EMBL" id="JAGPNK010000005">
    <property type="protein sequence ID" value="KAH7321088.1"/>
    <property type="molecule type" value="Genomic_DNA"/>
</dbReference>
<keyword evidence="1" id="KW-0472">Membrane</keyword>
<sequence>MTHHLLPGEPAVGSSGGSLILFSFLGRYFFFLPSSPAVYPVYRQFIPSSLVASWYPLSASRLPWLWILFYSFSFFFLLPYSPAFFRSGM</sequence>
<keyword evidence="1" id="KW-0812">Transmembrane</keyword>